<dbReference type="GO" id="GO:0006338">
    <property type="term" value="P:chromatin remodeling"/>
    <property type="evidence" value="ECO:0007669"/>
    <property type="project" value="InterPro"/>
</dbReference>
<dbReference type="SMART" id="SM00439">
    <property type="entry name" value="BAH"/>
    <property type="match status" value="1"/>
</dbReference>
<evidence type="ECO:0000256" key="5">
    <source>
        <dbReference type="ARBA" id="ARBA00023117"/>
    </source>
</evidence>
<dbReference type="SMART" id="SM00297">
    <property type="entry name" value="BROMO"/>
    <property type="match status" value="2"/>
</dbReference>
<feature type="compositionally biased region" description="Basic and acidic residues" evidence="10">
    <location>
        <begin position="467"/>
        <end position="477"/>
    </location>
</feature>
<organism evidence="14 15">
    <name type="scientific">Thamnocephalis sphaerospora</name>
    <dbReference type="NCBI Taxonomy" id="78915"/>
    <lineage>
        <taxon>Eukaryota</taxon>
        <taxon>Fungi</taxon>
        <taxon>Fungi incertae sedis</taxon>
        <taxon>Zoopagomycota</taxon>
        <taxon>Zoopagomycotina</taxon>
        <taxon>Zoopagomycetes</taxon>
        <taxon>Zoopagales</taxon>
        <taxon>Sigmoideomycetaceae</taxon>
        <taxon>Thamnocephalis</taxon>
    </lineage>
</organism>
<dbReference type="PRINTS" id="PR00503">
    <property type="entry name" value="BROMODOMAIN"/>
</dbReference>
<dbReference type="SMART" id="SM00248">
    <property type="entry name" value="ANK"/>
    <property type="match status" value="2"/>
</dbReference>
<feature type="region of interest" description="Disordered" evidence="10">
    <location>
        <begin position="348"/>
        <end position="487"/>
    </location>
</feature>
<evidence type="ECO:0000256" key="9">
    <source>
        <dbReference type="PROSITE-ProRule" id="PRU00035"/>
    </source>
</evidence>
<feature type="compositionally biased region" description="Pro residues" evidence="10">
    <location>
        <begin position="780"/>
        <end position="794"/>
    </location>
</feature>
<evidence type="ECO:0000256" key="3">
    <source>
        <dbReference type="ARBA" id="ARBA00022853"/>
    </source>
</evidence>
<dbReference type="PANTHER" id="PTHR16062:SF19">
    <property type="entry name" value="PROTEIN POLYBROMO-1"/>
    <property type="match status" value="1"/>
</dbReference>
<dbReference type="AlphaFoldDB" id="A0A4P9XXP6"/>
<dbReference type="PROSITE" id="PS00633">
    <property type="entry name" value="BROMODOMAIN_1"/>
    <property type="match status" value="1"/>
</dbReference>
<dbReference type="InterPro" id="IPR036427">
    <property type="entry name" value="Bromodomain-like_sf"/>
</dbReference>
<dbReference type="SUPFAM" id="SSF47370">
    <property type="entry name" value="Bromodomain"/>
    <property type="match status" value="2"/>
</dbReference>
<dbReference type="GO" id="GO:0003682">
    <property type="term" value="F:chromatin binding"/>
    <property type="evidence" value="ECO:0007669"/>
    <property type="project" value="InterPro"/>
</dbReference>
<keyword evidence="4" id="KW-0805">Transcription regulation</keyword>
<feature type="compositionally biased region" description="Acidic residues" evidence="10">
    <location>
        <begin position="397"/>
        <end position="427"/>
    </location>
</feature>
<evidence type="ECO:0008006" key="16">
    <source>
        <dbReference type="Google" id="ProtNLM"/>
    </source>
</evidence>
<feature type="region of interest" description="Disordered" evidence="10">
    <location>
        <begin position="1025"/>
        <end position="1065"/>
    </location>
</feature>
<feature type="domain" description="Bromo" evidence="12">
    <location>
        <begin position="86"/>
        <end position="156"/>
    </location>
</feature>
<keyword evidence="3" id="KW-0156">Chromatin regulator</keyword>
<proteinExistence type="predicted"/>
<dbReference type="SUPFAM" id="SSF48403">
    <property type="entry name" value="Ankyrin repeat"/>
    <property type="match status" value="1"/>
</dbReference>
<dbReference type="GO" id="GO:0016586">
    <property type="term" value="C:RSC-type complex"/>
    <property type="evidence" value="ECO:0007669"/>
    <property type="project" value="InterPro"/>
</dbReference>
<dbReference type="PROSITE" id="PS51038">
    <property type="entry name" value="BAH"/>
    <property type="match status" value="1"/>
</dbReference>
<evidence type="ECO:0000256" key="7">
    <source>
        <dbReference type="ARBA" id="ARBA00023242"/>
    </source>
</evidence>
<keyword evidence="11" id="KW-0472">Membrane</keyword>
<keyword evidence="11" id="KW-1133">Transmembrane helix</keyword>
<feature type="transmembrane region" description="Helical" evidence="11">
    <location>
        <begin position="172"/>
        <end position="192"/>
    </location>
</feature>
<dbReference type="Gene3D" id="1.25.40.20">
    <property type="entry name" value="Ankyrin repeat-containing domain"/>
    <property type="match status" value="1"/>
</dbReference>
<keyword evidence="8" id="KW-0040">ANK repeat</keyword>
<name>A0A4P9XXP6_9FUNG</name>
<dbReference type="GO" id="GO:0006368">
    <property type="term" value="P:transcription elongation by RNA polymerase II"/>
    <property type="evidence" value="ECO:0007669"/>
    <property type="project" value="TreeGrafter"/>
</dbReference>
<dbReference type="STRING" id="78915.A0A4P9XXP6"/>
<keyword evidence="6" id="KW-0804">Transcription</keyword>
<dbReference type="OrthoDB" id="6017at2759"/>
<dbReference type="Gene3D" id="1.20.920.10">
    <property type="entry name" value="Bromodomain-like"/>
    <property type="match status" value="2"/>
</dbReference>
<keyword evidence="5 9" id="KW-0103">Bromodomain</keyword>
<dbReference type="Pfam" id="PF01426">
    <property type="entry name" value="BAH"/>
    <property type="match status" value="1"/>
</dbReference>
<dbReference type="InterPro" id="IPR001487">
    <property type="entry name" value="Bromodomain"/>
</dbReference>
<dbReference type="InterPro" id="IPR037382">
    <property type="entry name" value="Rsc/polybromo"/>
</dbReference>
<dbReference type="PROSITE" id="PS50297">
    <property type="entry name" value="ANK_REP_REGION"/>
    <property type="match status" value="1"/>
</dbReference>
<feature type="repeat" description="ANK" evidence="8">
    <location>
        <begin position="274"/>
        <end position="302"/>
    </location>
</feature>
<evidence type="ECO:0000256" key="1">
    <source>
        <dbReference type="ARBA" id="ARBA00004123"/>
    </source>
</evidence>
<feature type="compositionally biased region" description="Basic residues" evidence="10">
    <location>
        <begin position="39"/>
        <end position="48"/>
    </location>
</feature>
<evidence type="ECO:0000256" key="6">
    <source>
        <dbReference type="ARBA" id="ARBA00023163"/>
    </source>
</evidence>
<dbReference type="InterPro" id="IPR043151">
    <property type="entry name" value="BAH_sf"/>
</dbReference>
<evidence type="ECO:0000256" key="10">
    <source>
        <dbReference type="SAM" id="MobiDB-lite"/>
    </source>
</evidence>
<evidence type="ECO:0000259" key="12">
    <source>
        <dbReference type="PROSITE" id="PS50014"/>
    </source>
</evidence>
<dbReference type="PANTHER" id="PTHR16062">
    <property type="entry name" value="SWI/SNF-RELATED"/>
    <property type="match status" value="1"/>
</dbReference>
<dbReference type="PROSITE" id="PS50014">
    <property type="entry name" value="BROMODOMAIN_2"/>
    <property type="match status" value="2"/>
</dbReference>
<keyword evidence="15" id="KW-1185">Reference proteome</keyword>
<protein>
    <recommendedName>
        <fullName evidence="16">Bromo domain-containing protein</fullName>
    </recommendedName>
</protein>
<keyword evidence="11" id="KW-0812">Transmembrane</keyword>
<accession>A0A4P9XXP6</accession>
<evidence type="ECO:0000256" key="2">
    <source>
        <dbReference type="ARBA" id="ARBA00022737"/>
    </source>
</evidence>
<evidence type="ECO:0000313" key="15">
    <source>
        <dbReference type="Proteomes" id="UP000271241"/>
    </source>
</evidence>
<keyword evidence="7" id="KW-0539">Nucleus</keyword>
<sequence>MPRQRSVDELESHSPPRASRKRDADAAGSEAGSAPLTPRRGRTPKRSRKDSADSPLQQPDAALSEAEVREICRAVWTELRQYKDASGRMLSKLFQALPSRQEYPDYYEVIEHPIALNNIKTNLDAGRYATVEEFRADMVQMFANARKYNVRGSQVYADAQTLQASGLDRVRLGVYAMFLTTIVITITIIITIPRIAQKLMSTLMPESSAKNTSDEEAGEATDGEALPTSEYVRLLKAITEDDTVTVEAIMNEPGFDPNTLQETELFGDVFSWGPLHCAAFYGRSDMIDALMERGADVELRDTWHRGTALAWSAFGGRADVVRQLIDEYNADPDAKNMHGQVPYDLVSEPEDESWVGLLSPSGRSKRRNRLTKDTAGDDEAAESRVGGKRRSRRARMDEDDEEDGEDEDEDEDDEDDEDGEADEDMGVDEGVAGSDEEDYVDGSSARSPRSKGKRKGKGGALVGGGDGKGDGESKPALDEEVEKPKRPKSARLLREILHSITEYHDETGRCLAEPFLELPTEERFPGYQKKVRRLASFSKIENRIKRGYDSFERYERECMRVLDNAMTYFDEGAQEYKDAVFLKDLLAKNIVEIITKYENCAETPAGIDPRIKLDLTGRSSADTIKVDDQTYSLGEFVYVHDHRDIMIIDRIYKHAEKEPLMIGRLFARPEKVPAAFGRKIVEREVYKTLLSRDFTASDIRGKCYVMPLRDYHHCYPTDFAEEDVYVCNNRYSERATRPFPYIGDWRRSIGVDIYRKVKMTARPTPVRPPKYTLVDENTRPPVPGAPQPPPPPPNVGRAAGMMSDEDELELGGAVGATPAALAAAVAAGDGSGAVGMNGLGIPFLQGVGSPNMFAAGGQMPMSPVGMQMNPAMTAAAAAAYGQLAQANMMMALPGMMRGLQGGVPGAVTDTGLLAMSGGSGNSGIPAEVRSAGELVAAMAGAQSGSTGTPDAASDITLPPGTPFLAEITIESEDHRLCYHLDPRHPAHSLHVQEPVQALTLRPRPADLLRRHGVGPTVFVYQNARLVPPDTPSSTVATPATPTTGGNTPASQPATPATAVAPGTPVSNSSMAAKAVVGTGQSYRVNLLPGLNALEVWASVPLPGRMATGKPELQQFSLFITKA</sequence>
<dbReference type="Pfam" id="PF00439">
    <property type="entry name" value="Bromodomain"/>
    <property type="match status" value="2"/>
</dbReference>
<comment type="subcellular location">
    <subcellularLocation>
        <location evidence="1">Nucleus</location>
    </subcellularLocation>
</comment>
<keyword evidence="2" id="KW-0677">Repeat</keyword>
<feature type="domain" description="BAH" evidence="13">
    <location>
        <begin position="629"/>
        <end position="742"/>
    </location>
</feature>
<evidence type="ECO:0000256" key="11">
    <source>
        <dbReference type="SAM" id="Phobius"/>
    </source>
</evidence>
<dbReference type="Pfam" id="PF12796">
    <property type="entry name" value="Ank_2"/>
    <property type="match status" value="1"/>
</dbReference>
<feature type="compositionally biased region" description="Low complexity" evidence="10">
    <location>
        <begin position="1031"/>
        <end position="1064"/>
    </location>
</feature>
<dbReference type="PROSITE" id="PS50088">
    <property type="entry name" value="ANK_REPEAT"/>
    <property type="match status" value="1"/>
</dbReference>
<evidence type="ECO:0000256" key="4">
    <source>
        <dbReference type="ARBA" id="ARBA00023015"/>
    </source>
</evidence>
<evidence type="ECO:0000256" key="8">
    <source>
        <dbReference type="PROSITE-ProRule" id="PRU00023"/>
    </source>
</evidence>
<dbReference type="Proteomes" id="UP000271241">
    <property type="component" value="Unassembled WGS sequence"/>
</dbReference>
<reference evidence="15" key="1">
    <citation type="journal article" date="2018" name="Nat. Microbiol.">
        <title>Leveraging single-cell genomics to expand the fungal tree of life.</title>
        <authorList>
            <person name="Ahrendt S.R."/>
            <person name="Quandt C.A."/>
            <person name="Ciobanu D."/>
            <person name="Clum A."/>
            <person name="Salamov A."/>
            <person name="Andreopoulos B."/>
            <person name="Cheng J.F."/>
            <person name="Woyke T."/>
            <person name="Pelin A."/>
            <person name="Henrissat B."/>
            <person name="Reynolds N.K."/>
            <person name="Benny G.L."/>
            <person name="Smith M.E."/>
            <person name="James T.Y."/>
            <person name="Grigoriev I.V."/>
        </authorList>
    </citation>
    <scope>NUCLEOTIDE SEQUENCE [LARGE SCALE GENOMIC DNA]</scope>
    <source>
        <strain evidence="15">RSA 1356</strain>
    </source>
</reference>
<feature type="region of interest" description="Disordered" evidence="10">
    <location>
        <begin position="1"/>
        <end position="63"/>
    </location>
</feature>
<evidence type="ECO:0000313" key="14">
    <source>
        <dbReference type="EMBL" id="RKP10190.1"/>
    </source>
</evidence>
<feature type="domain" description="Bromo" evidence="12">
    <location>
        <begin position="507"/>
        <end position="576"/>
    </location>
</feature>
<dbReference type="InterPro" id="IPR002110">
    <property type="entry name" value="Ankyrin_rpt"/>
</dbReference>
<feature type="region of interest" description="Disordered" evidence="10">
    <location>
        <begin position="765"/>
        <end position="800"/>
    </location>
</feature>
<dbReference type="InterPro" id="IPR018359">
    <property type="entry name" value="Bromodomain_CS"/>
</dbReference>
<dbReference type="Gene3D" id="2.30.30.490">
    <property type="match status" value="1"/>
</dbReference>
<feature type="compositionally biased region" description="Basic residues" evidence="10">
    <location>
        <begin position="448"/>
        <end position="457"/>
    </location>
</feature>
<dbReference type="InterPro" id="IPR036770">
    <property type="entry name" value="Ankyrin_rpt-contain_sf"/>
</dbReference>
<evidence type="ECO:0000259" key="13">
    <source>
        <dbReference type="PROSITE" id="PS51038"/>
    </source>
</evidence>
<dbReference type="InterPro" id="IPR001025">
    <property type="entry name" value="BAH_dom"/>
</dbReference>
<feature type="compositionally biased region" description="Basic and acidic residues" evidence="10">
    <location>
        <begin position="1"/>
        <end position="14"/>
    </location>
</feature>
<gene>
    <name evidence="14" type="ORF">THASP1DRAFT_28030</name>
</gene>
<dbReference type="EMBL" id="KZ992465">
    <property type="protein sequence ID" value="RKP10190.1"/>
    <property type="molecule type" value="Genomic_DNA"/>
</dbReference>